<dbReference type="InterPro" id="IPR000465">
    <property type="entry name" value="XPA/RAD14"/>
</dbReference>
<feature type="region of interest" description="Disordered" evidence="10">
    <location>
        <begin position="1"/>
        <end position="23"/>
    </location>
</feature>
<dbReference type="GO" id="GO:0070914">
    <property type="term" value="P:UV-damage excision repair"/>
    <property type="evidence" value="ECO:0000318"/>
    <property type="project" value="GO_Central"/>
</dbReference>
<reference evidence="12" key="1">
    <citation type="journal article" date="2008" name="Nat. Genet.">
        <title>The Pristionchus pacificus genome provides a unique perspective on nematode lifestyle and parasitism.</title>
        <authorList>
            <person name="Dieterich C."/>
            <person name="Clifton S.W."/>
            <person name="Schuster L.N."/>
            <person name="Chinwalla A."/>
            <person name="Delehaunty K."/>
            <person name="Dinkelacker I."/>
            <person name="Fulton L."/>
            <person name="Fulton R."/>
            <person name="Godfrey J."/>
            <person name="Minx P."/>
            <person name="Mitreva M."/>
            <person name="Roeseler W."/>
            <person name="Tian H."/>
            <person name="Witte H."/>
            <person name="Yang S.P."/>
            <person name="Wilson R.K."/>
            <person name="Sommer R.J."/>
        </authorList>
    </citation>
    <scope>NUCLEOTIDE SEQUENCE [LARGE SCALE GENOMIC DNA]</scope>
    <source>
        <strain evidence="12">PS312</strain>
    </source>
</reference>
<evidence type="ECO:0000256" key="2">
    <source>
        <dbReference type="ARBA" id="ARBA00005548"/>
    </source>
</evidence>
<evidence type="ECO:0000256" key="5">
    <source>
        <dbReference type="ARBA" id="ARBA00022771"/>
    </source>
</evidence>
<keyword evidence="6" id="KW-0862">Zinc</keyword>
<name>A0A2A6C4Y6_PRIPA</name>
<dbReference type="Gene3D" id="3.90.530.10">
    <property type="entry name" value="XPA C-terminal domain"/>
    <property type="match status" value="1"/>
</dbReference>
<evidence type="ECO:0000256" key="9">
    <source>
        <dbReference type="ARBA" id="ARBA00023242"/>
    </source>
</evidence>
<dbReference type="Pfam" id="PF01286">
    <property type="entry name" value="XPA_N"/>
    <property type="match status" value="1"/>
</dbReference>
<dbReference type="NCBIfam" id="TIGR00598">
    <property type="entry name" value="rad14"/>
    <property type="match status" value="1"/>
</dbReference>
<dbReference type="InterPro" id="IPR022656">
    <property type="entry name" value="XPA_C"/>
</dbReference>
<comment type="similarity">
    <text evidence="2">Belongs to the XPA family.</text>
</comment>
<keyword evidence="5" id="KW-0863">Zinc-finger</keyword>
<gene>
    <name evidence="11" type="primary">WBGene00104498</name>
</gene>
<dbReference type="SUPFAM" id="SSF46955">
    <property type="entry name" value="Putative DNA-binding domain"/>
    <property type="match status" value="1"/>
</dbReference>
<evidence type="ECO:0000256" key="6">
    <source>
        <dbReference type="ARBA" id="ARBA00022833"/>
    </source>
</evidence>
<feature type="region of interest" description="Disordered" evidence="10">
    <location>
        <begin position="303"/>
        <end position="366"/>
    </location>
</feature>
<dbReference type="PANTHER" id="PTHR10142">
    <property type="entry name" value="DNA REPAIR PROTEIN COMPLEMENTING XP-A CELLS"/>
    <property type="match status" value="1"/>
</dbReference>
<dbReference type="SUPFAM" id="SSF57716">
    <property type="entry name" value="Glucocorticoid receptor-like (DNA-binding domain)"/>
    <property type="match status" value="1"/>
</dbReference>
<feature type="compositionally biased region" description="Pro residues" evidence="10">
    <location>
        <begin position="252"/>
        <end position="267"/>
    </location>
</feature>
<dbReference type="Pfam" id="PF05181">
    <property type="entry name" value="XPA_C"/>
    <property type="match status" value="1"/>
</dbReference>
<dbReference type="GO" id="GO:0006284">
    <property type="term" value="P:base-excision repair"/>
    <property type="evidence" value="ECO:0000318"/>
    <property type="project" value="GO_Central"/>
</dbReference>
<dbReference type="GO" id="GO:0000110">
    <property type="term" value="C:nucleotide-excision repair factor 1 complex"/>
    <property type="evidence" value="ECO:0000318"/>
    <property type="project" value="GO_Central"/>
</dbReference>
<dbReference type="GO" id="GO:1901255">
    <property type="term" value="P:nucleotide-excision repair involved in interstrand cross-link repair"/>
    <property type="evidence" value="ECO:0000318"/>
    <property type="project" value="GO_Central"/>
</dbReference>
<evidence type="ECO:0000256" key="10">
    <source>
        <dbReference type="SAM" id="MobiDB-lite"/>
    </source>
</evidence>
<dbReference type="GO" id="GO:0003684">
    <property type="term" value="F:damaged DNA binding"/>
    <property type="evidence" value="ECO:0000318"/>
    <property type="project" value="GO_Central"/>
</dbReference>
<dbReference type="EnsemblMetazoa" id="PPA14944.1">
    <property type="protein sequence ID" value="PPA14944.1"/>
    <property type="gene ID" value="WBGene00104498"/>
</dbReference>
<dbReference type="PANTHER" id="PTHR10142:SF0">
    <property type="entry name" value="DNA REPAIR PROTEIN COMPLEMENTING XP-A CELLS"/>
    <property type="match status" value="1"/>
</dbReference>
<evidence type="ECO:0000256" key="4">
    <source>
        <dbReference type="ARBA" id="ARBA00022763"/>
    </source>
</evidence>
<dbReference type="InterPro" id="IPR037129">
    <property type="entry name" value="XPA_sf"/>
</dbReference>
<feature type="compositionally biased region" description="Basic and acidic residues" evidence="10">
    <location>
        <begin position="354"/>
        <end position="366"/>
    </location>
</feature>
<protein>
    <submittedName>
        <fullName evidence="11">Xpa-1</fullName>
    </submittedName>
</protein>
<evidence type="ECO:0000256" key="7">
    <source>
        <dbReference type="ARBA" id="ARBA00023125"/>
    </source>
</evidence>
<dbReference type="GO" id="GO:0008270">
    <property type="term" value="F:zinc ion binding"/>
    <property type="evidence" value="ECO:0007669"/>
    <property type="project" value="UniProtKB-KW"/>
</dbReference>
<keyword evidence="9" id="KW-0539">Nucleus</keyword>
<keyword evidence="8" id="KW-0234">DNA repair</keyword>
<comment type="subcellular location">
    <subcellularLocation>
        <location evidence="1">Nucleus</location>
    </subcellularLocation>
</comment>
<dbReference type="InterPro" id="IPR022652">
    <property type="entry name" value="Znf_XPA_CS"/>
</dbReference>
<accession>A0A8R1UBV0</accession>
<reference evidence="11" key="2">
    <citation type="submission" date="2022-06" db="UniProtKB">
        <authorList>
            <consortium name="EnsemblMetazoa"/>
        </authorList>
    </citation>
    <scope>IDENTIFICATION</scope>
    <source>
        <strain evidence="11">PS312</strain>
    </source>
</reference>
<keyword evidence="4" id="KW-0227">DNA damage</keyword>
<dbReference type="AlphaFoldDB" id="A0A2A6C4Y6"/>
<dbReference type="CDD" id="cd21076">
    <property type="entry name" value="DBD_XPA"/>
    <property type="match status" value="1"/>
</dbReference>
<dbReference type="Proteomes" id="UP000005239">
    <property type="component" value="Unassembled WGS sequence"/>
</dbReference>
<sequence>METKDRRKRRFNPTEEDSIPDVERLYREHQPSFACAGGFTAETNEEVEKKKRIVERRKKELGEIERPDVDDCDKCGKMLLDSWLWTNFALSVCDECREPEGDHKLISRTQVKDEYLLKDEDLDLRKPRLRYLAKKNPHNPRYGDMKLYVKKQIIDRVLIVHGSLENLEIKKESKKEAKERRAETAFDAKVKEMRQHMRGAAAAKAKAIEVHVHEFGEEKNVKDDEWEKKCLTCYYTLTYEKIIVLPLSSSDDPPPPSLPSPLSPLSPPLSATSLLPPLPPRKRRESLKDQLIGRLTGKSRAISMEQPEPLSPSPNPPPSSILSEEEEGRVSPTPSNSSKKTTSSNDMRSNLRSKIREKAQSLVDRTRESAALSRRLERKMTLTTTITSPSDIDDADTVIQKAITRGAVIISEEEGTRNELSEEMQTMFVTEKEKIEEEKEKEERPLTIFRGAVASPPIDDSILKIYSELGGEDVEDFPSFFNGAPSLNLSRLANRLGGILPTGTWATNDDHLVEPSSDHDYLVVYQSPQWSAINKSGVLDEIQLDIGRIVLISHWAFSRESLLFFENHTNNKQRWH</sequence>
<feature type="compositionally biased region" description="Basic residues" evidence="10">
    <location>
        <begin position="1"/>
        <end position="11"/>
    </location>
</feature>
<keyword evidence="3" id="KW-0479">Metal-binding</keyword>
<feature type="region of interest" description="Disordered" evidence="10">
    <location>
        <begin position="251"/>
        <end position="291"/>
    </location>
</feature>
<evidence type="ECO:0000256" key="8">
    <source>
        <dbReference type="ARBA" id="ARBA00023204"/>
    </source>
</evidence>
<dbReference type="InterPro" id="IPR009061">
    <property type="entry name" value="DNA-bd_dom_put_sf"/>
</dbReference>
<keyword evidence="7" id="KW-0238">DNA-binding</keyword>
<feature type="compositionally biased region" description="Low complexity" evidence="10">
    <location>
        <begin position="331"/>
        <end position="345"/>
    </location>
</feature>
<evidence type="ECO:0000256" key="3">
    <source>
        <dbReference type="ARBA" id="ARBA00022723"/>
    </source>
</evidence>
<evidence type="ECO:0000256" key="1">
    <source>
        <dbReference type="ARBA" id="ARBA00004123"/>
    </source>
</evidence>
<organism evidence="11 12">
    <name type="scientific">Pristionchus pacificus</name>
    <name type="common">Parasitic nematode worm</name>
    <dbReference type="NCBI Taxonomy" id="54126"/>
    <lineage>
        <taxon>Eukaryota</taxon>
        <taxon>Metazoa</taxon>
        <taxon>Ecdysozoa</taxon>
        <taxon>Nematoda</taxon>
        <taxon>Chromadorea</taxon>
        <taxon>Rhabditida</taxon>
        <taxon>Rhabditina</taxon>
        <taxon>Diplogasteromorpha</taxon>
        <taxon>Diplogasteroidea</taxon>
        <taxon>Neodiplogasteridae</taxon>
        <taxon>Pristionchus</taxon>
    </lineage>
</organism>
<evidence type="ECO:0000313" key="12">
    <source>
        <dbReference type="Proteomes" id="UP000005239"/>
    </source>
</evidence>
<feature type="compositionally biased region" description="Pro residues" evidence="10">
    <location>
        <begin position="309"/>
        <end position="319"/>
    </location>
</feature>
<proteinExistence type="inferred from homology"/>
<dbReference type="GO" id="GO:0000715">
    <property type="term" value="P:nucleotide-excision repair, DNA damage recognition"/>
    <property type="evidence" value="ECO:0000318"/>
    <property type="project" value="GO_Central"/>
</dbReference>
<accession>A0A2A6C4Y6</accession>
<keyword evidence="12" id="KW-1185">Reference proteome</keyword>
<evidence type="ECO:0000313" key="11">
    <source>
        <dbReference type="EnsemblMetazoa" id="PPA14944.1"/>
    </source>
</evidence>